<dbReference type="AlphaFoldDB" id="A0A174T7X5"/>
<organism evidence="1 2">
    <name type="scientific">Parabacteroides distasonis</name>
    <dbReference type="NCBI Taxonomy" id="823"/>
    <lineage>
        <taxon>Bacteria</taxon>
        <taxon>Pseudomonadati</taxon>
        <taxon>Bacteroidota</taxon>
        <taxon>Bacteroidia</taxon>
        <taxon>Bacteroidales</taxon>
        <taxon>Tannerellaceae</taxon>
        <taxon>Parabacteroides</taxon>
    </lineage>
</organism>
<gene>
    <name evidence="1" type="ORF">ERS852560_03562</name>
</gene>
<reference evidence="1 2" key="1">
    <citation type="submission" date="2015-09" db="EMBL/GenBank/DDBJ databases">
        <authorList>
            <consortium name="Pathogen Informatics"/>
        </authorList>
    </citation>
    <scope>NUCLEOTIDE SEQUENCE [LARGE SCALE GENOMIC DNA]</scope>
    <source>
        <strain evidence="1 2">2789STDY5834948</strain>
    </source>
</reference>
<evidence type="ECO:0000313" key="1">
    <source>
        <dbReference type="EMBL" id="CUQ50735.1"/>
    </source>
</evidence>
<evidence type="ECO:0000313" key="2">
    <source>
        <dbReference type="Proteomes" id="UP000095332"/>
    </source>
</evidence>
<dbReference type="EMBL" id="CZBM01000017">
    <property type="protein sequence ID" value="CUQ50735.1"/>
    <property type="molecule type" value="Genomic_DNA"/>
</dbReference>
<proteinExistence type="predicted"/>
<dbReference type="Proteomes" id="UP000095332">
    <property type="component" value="Unassembled WGS sequence"/>
</dbReference>
<accession>A0A174T7X5</accession>
<sequence>MLFFTYGIRIINQYGLCMKAWVSWDKCYAQAISAYLYRFHFK</sequence>
<name>A0A174T7X5_PARDI</name>
<protein>
    <submittedName>
        <fullName evidence="1">Uncharacterized protein</fullName>
    </submittedName>
</protein>